<dbReference type="RefSeq" id="WP_201371801.1">
    <property type="nucleotide sequence ID" value="NZ_BNJG01000001.1"/>
</dbReference>
<protein>
    <submittedName>
        <fullName evidence="6">Leucine dehydrogenase</fullName>
    </submittedName>
</protein>
<accession>A0ABQ3UR17</accession>
<keyword evidence="7" id="KW-1185">Reference proteome</keyword>
<dbReference type="SUPFAM" id="SSF51735">
    <property type="entry name" value="NAD(P)-binding Rossmann-fold domains"/>
    <property type="match status" value="1"/>
</dbReference>
<comment type="caution">
    <text evidence="6">The sequence shown here is derived from an EMBL/GenBank/DDBJ whole genome shotgun (WGS) entry which is preliminary data.</text>
</comment>
<dbReference type="InterPro" id="IPR046346">
    <property type="entry name" value="Aminoacid_DH-like_N_sf"/>
</dbReference>
<dbReference type="Gene3D" id="3.40.50.720">
    <property type="entry name" value="NAD(P)-binding Rossmann-like Domain"/>
    <property type="match status" value="1"/>
</dbReference>
<dbReference type="InterPro" id="IPR036291">
    <property type="entry name" value="NAD(P)-bd_dom_sf"/>
</dbReference>
<dbReference type="PIRSF" id="PIRSF000188">
    <property type="entry name" value="Phe_leu_dh"/>
    <property type="match status" value="1"/>
</dbReference>
<comment type="similarity">
    <text evidence="1 4">Belongs to the Glu/Leu/Phe/Val dehydrogenases family.</text>
</comment>
<dbReference type="Gene3D" id="3.40.50.10860">
    <property type="entry name" value="Leucine Dehydrogenase, chain A, domain 1"/>
    <property type="match status" value="1"/>
</dbReference>
<evidence type="ECO:0000313" key="6">
    <source>
        <dbReference type="EMBL" id="GHO55181.1"/>
    </source>
</evidence>
<gene>
    <name evidence="6" type="primary">yqiT</name>
    <name evidence="6" type="ORF">KSB_36560</name>
</gene>
<sequence length="362" mass="39127">MKSSIFERMEAHDYEQIYFCQDRTFGLKAIIVIHDTTLGPAMGGMRLWPYETEEEALTDALRLARGMTYKNAAAGIPYGGGKGVIISDPKRGKNEGMFRVLGRFIERLGGLYLTGVDVGTTVEDMDIIRAETRHVVTVSEAWGGPGDTSSVTAHGVFQGICACLEEVYGNPQPEGRTIAVQGVGGVGRALVHALVEAGANVTVADVNQQHVEAVTTLYPQIQVVSPEDIHRLAGDVYSPCALGAVLNDQTLPALRCKIICGGANNQLAEEHHGEMLAERGIVYAPDFIVNAGGIIVGAESLSHGGFHPQRALKQVERIYQTMRNVLSYAQEQQIPTHQAAASLAEQRLAMIQQVQHLSVNNN</sequence>
<evidence type="ECO:0000256" key="1">
    <source>
        <dbReference type="ARBA" id="ARBA00006382"/>
    </source>
</evidence>
<evidence type="ECO:0000256" key="4">
    <source>
        <dbReference type="RuleBase" id="RU004417"/>
    </source>
</evidence>
<reference evidence="6 7" key="1">
    <citation type="journal article" date="2021" name="Int. J. Syst. Evol. Microbiol.">
        <title>Reticulibacter mediterranei gen. nov., sp. nov., within the new family Reticulibacteraceae fam. nov., and Ktedonospora formicarum gen. nov., sp. nov., Ktedonobacter robiniae sp. nov., Dictyobacter formicarum sp. nov. and Dictyobacter arantiisoli sp. nov., belonging to the class Ktedonobacteria.</title>
        <authorList>
            <person name="Yabe S."/>
            <person name="Zheng Y."/>
            <person name="Wang C.M."/>
            <person name="Sakai Y."/>
            <person name="Abe K."/>
            <person name="Yokota A."/>
            <person name="Donadio S."/>
            <person name="Cavaletti L."/>
            <person name="Monciardini P."/>
        </authorList>
    </citation>
    <scope>NUCLEOTIDE SEQUENCE [LARGE SCALE GENOMIC DNA]</scope>
    <source>
        <strain evidence="6 7">SOSP1-30</strain>
    </source>
</reference>
<evidence type="ECO:0000256" key="2">
    <source>
        <dbReference type="ARBA" id="ARBA00023002"/>
    </source>
</evidence>
<evidence type="ECO:0000256" key="3">
    <source>
        <dbReference type="ARBA" id="ARBA00023027"/>
    </source>
</evidence>
<keyword evidence="2 4" id="KW-0560">Oxidoreductase</keyword>
<dbReference type="CDD" id="cd01075">
    <property type="entry name" value="NAD_bind_Leu_Phe_Val_DH"/>
    <property type="match status" value="1"/>
</dbReference>
<dbReference type="PROSITE" id="PS00074">
    <property type="entry name" value="GLFV_DEHYDROGENASE"/>
    <property type="match status" value="1"/>
</dbReference>
<keyword evidence="3" id="KW-0520">NAD</keyword>
<evidence type="ECO:0000313" key="7">
    <source>
        <dbReference type="Proteomes" id="UP000654345"/>
    </source>
</evidence>
<dbReference type="InterPro" id="IPR016211">
    <property type="entry name" value="Glu/Phe/Leu/Val/Trp_DH_bac/arc"/>
</dbReference>
<dbReference type="SUPFAM" id="SSF53223">
    <property type="entry name" value="Aminoacid dehydrogenase-like, N-terminal domain"/>
    <property type="match status" value="1"/>
</dbReference>
<dbReference type="PANTHER" id="PTHR42722">
    <property type="entry name" value="LEUCINE DEHYDROGENASE"/>
    <property type="match status" value="1"/>
</dbReference>
<dbReference type="EMBL" id="BNJG01000001">
    <property type="protein sequence ID" value="GHO55181.1"/>
    <property type="molecule type" value="Genomic_DNA"/>
</dbReference>
<dbReference type="Pfam" id="PF00208">
    <property type="entry name" value="ELFV_dehydrog"/>
    <property type="match status" value="1"/>
</dbReference>
<feature type="domain" description="Glutamate/phenylalanine/leucine/valine/L-tryptophan dehydrogenase C-terminal" evidence="5">
    <location>
        <begin position="146"/>
        <end position="356"/>
    </location>
</feature>
<dbReference type="InterPro" id="IPR006095">
    <property type="entry name" value="Glu/Leu/Phe/Val/Trp_DH"/>
</dbReference>
<dbReference type="InterPro" id="IPR006096">
    <property type="entry name" value="Glu/Leu/Phe/Val/Trp_DH_C"/>
</dbReference>
<dbReference type="InterPro" id="IPR033524">
    <property type="entry name" value="Glu/Leu/Phe/Val_DH_AS"/>
</dbReference>
<dbReference type="Pfam" id="PF02812">
    <property type="entry name" value="ELFV_dehydrog_N"/>
    <property type="match status" value="1"/>
</dbReference>
<organism evidence="6 7">
    <name type="scientific">Ktedonobacter robiniae</name>
    <dbReference type="NCBI Taxonomy" id="2778365"/>
    <lineage>
        <taxon>Bacteria</taxon>
        <taxon>Bacillati</taxon>
        <taxon>Chloroflexota</taxon>
        <taxon>Ktedonobacteria</taxon>
        <taxon>Ktedonobacterales</taxon>
        <taxon>Ktedonobacteraceae</taxon>
        <taxon>Ktedonobacter</taxon>
    </lineage>
</organism>
<proteinExistence type="inferred from homology"/>
<dbReference type="Proteomes" id="UP000654345">
    <property type="component" value="Unassembled WGS sequence"/>
</dbReference>
<dbReference type="PANTHER" id="PTHR42722:SF1">
    <property type="entry name" value="VALINE DEHYDROGENASE"/>
    <property type="match status" value="1"/>
</dbReference>
<name>A0ABQ3UR17_9CHLR</name>
<dbReference type="SMART" id="SM00839">
    <property type="entry name" value="ELFV_dehydrog"/>
    <property type="match status" value="1"/>
</dbReference>
<evidence type="ECO:0000259" key="5">
    <source>
        <dbReference type="SMART" id="SM00839"/>
    </source>
</evidence>
<dbReference type="InterPro" id="IPR006097">
    <property type="entry name" value="Glu/Leu/Phe/Val/Trp_DH_dimer"/>
</dbReference>
<dbReference type="PRINTS" id="PR00082">
    <property type="entry name" value="GLFDHDRGNASE"/>
</dbReference>